<feature type="domain" description="Type I restriction modification DNA specificity" evidence="10">
    <location>
        <begin position="469"/>
        <end position="647"/>
    </location>
</feature>
<dbReference type="STRING" id="1618566.UR35_C0017G0007"/>
<dbReference type="Gene3D" id="3.40.50.150">
    <property type="entry name" value="Vaccinia Virus protein VP39"/>
    <property type="match status" value="1"/>
</dbReference>
<keyword evidence="8" id="KW-0238">DNA-binding</keyword>
<dbReference type="InterPro" id="IPR051537">
    <property type="entry name" value="DNA_Adenine_Mtase"/>
</dbReference>
<dbReference type="PATRIC" id="fig|1618566.3.peg.978"/>
<reference evidence="12 13" key="1">
    <citation type="journal article" date="2015" name="Nature">
        <title>rRNA introns, odd ribosomes, and small enigmatic genomes across a large radiation of phyla.</title>
        <authorList>
            <person name="Brown C.T."/>
            <person name="Hug L.A."/>
            <person name="Thomas B.C."/>
            <person name="Sharon I."/>
            <person name="Castelle C.J."/>
            <person name="Singh A."/>
            <person name="Wilkins M.J."/>
            <person name="Williams K.H."/>
            <person name="Banfield J.F."/>
        </authorList>
    </citation>
    <scope>NUCLEOTIDE SEQUENCE [LARGE SCALE GENOMIC DNA]</scope>
</reference>
<dbReference type="PROSITE" id="PS00092">
    <property type="entry name" value="N6_MTASE"/>
    <property type="match status" value="1"/>
</dbReference>
<dbReference type="PANTHER" id="PTHR42933">
    <property type="entry name" value="SLR6095 PROTEIN"/>
    <property type="match status" value="1"/>
</dbReference>
<dbReference type="InterPro" id="IPR029063">
    <property type="entry name" value="SAM-dependent_MTases_sf"/>
</dbReference>
<feature type="domain" description="DNA methylase adenine-specific" evidence="11">
    <location>
        <begin position="133"/>
        <end position="464"/>
    </location>
</feature>
<evidence type="ECO:0000259" key="11">
    <source>
        <dbReference type="Pfam" id="PF02384"/>
    </source>
</evidence>
<dbReference type="Gene3D" id="3.90.220.20">
    <property type="entry name" value="DNA methylase specificity domains"/>
    <property type="match status" value="2"/>
</dbReference>
<proteinExistence type="inferred from homology"/>
<dbReference type="InterPro" id="IPR003356">
    <property type="entry name" value="DNA_methylase_A-5"/>
</dbReference>
<comment type="caution">
    <text evidence="12">The sequence shown here is derived from an EMBL/GenBank/DDBJ whole genome shotgun (WGS) entry which is preliminary data.</text>
</comment>
<dbReference type="EC" id="2.1.1.72" evidence="3"/>
<dbReference type="InterPro" id="IPR038333">
    <property type="entry name" value="T1MK-like_N_sf"/>
</dbReference>
<dbReference type="PANTHER" id="PTHR42933:SF3">
    <property type="entry name" value="TYPE I RESTRICTION ENZYME MJAVIII METHYLASE SUBUNIT"/>
    <property type="match status" value="1"/>
</dbReference>
<evidence type="ECO:0000256" key="9">
    <source>
        <dbReference type="ARBA" id="ARBA00047942"/>
    </source>
</evidence>
<evidence type="ECO:0000256" key="2">
    <source>
        <dbReference type="ARBA" id="ARBA00010923"/>
    </source>
</evidence>
<dbReference type="GO" id="GO:0032259">
    <property type="term" value="P:methylation"/>
    <property type="evidence" value="ECO:0007669"/>
    <property type="project" value="UniProtKB-KW"/>
</dbReference>
<dbReference type="EMBL" id="LBOW01000017">
    <property type="protein sequence ID" value="KKP43742.1"/>
    <property type="molecule type" value="Genomic_DNA"/>
</dbReference>
<evidence type="ECO:0000313" key="12">
    <source>
        <dbReference type="EMBL" id="KKP43742.1"/>
    </source>
</evidence>
<dbReference type="Gene3D" id="1.20.1260.30">
    <property type="match status" value="1"/>
</dbReference>
<accession>A0A0G0CJY7</accession>
<name>A0A0G0CJY7_9BACT</name>
<dbReference type="SUPFAM" id="SSF53335">
    <property type="entry name" value="S-adenosyl-L-methionine-dependent methyltransferases"/>
    <property type="match status" value="1"/>
</dbReference>
<dbReference type="InterPro" id="IPR002052">
    <property type="entry name" value="DNA_methylase_N6_adenine_CS"/>
</dbReference>
<dbReference type="InterPro" id="IPR044946">
    <property type="entry name" value="Restrct_endonuc_typeI_TRD_sf"/>
</dbReference>
<dbReference type="PRINTS" id="PR00507">
    <property type="entry name" value="N12N6MTFRASE"/>
</dbReference>
<comment type="similarity">
    <text evidence="2">Belongs to the type-I restriction system S methylase family.</text>
</comment>
<feature type="domain" description="Type I restriction modification DNA specificity" evidence="10">
    <location>
        <begin position="665"/>
        <end position="839"/>
    </location>
</feature>
<comment type="catalytic activity">
    <reaction evidence="9">
        <text>a 2'-deoxyadenosine in DNA + S-adenosyl-L-methionine = an N(6)-methyl-2'-deoxyadenosine in DNA + S-adenosyl-L-homocysteine + H(+)</text>
        <dbReference type="Rhea" id="RHEA:15197"/>
        <dbReference type="Rhea" id="RHEA-COMP:12418"/>
        <dbReference type="Rhea" id="RHEA-COMP:12419"/>
        <dbReference type="ChEBI" id="CHEBI:15378"/>
        <dbReference type="ChEBI" id="CHEBI:57856"/>
        <dbReference type="ChEBI" id="CHEBI:59789"/>
        <dbReference type="ChEBI" id="CHEBI:90615"/>
        <dbReference type="ChEBI" id="CHEBI:90616"/>
        <dbReference type="EC" id="2.1.1.72"/>
    </reaction>
</comment>
<keyword evidence="4 12" id="KW-0489">Methyltransferase</keyword>
<dbReference type="SUPFAM" id="SSF116734">
    <property type="entry name" value="DNA methylase specificity domain"/>
    <property type="match status" value="2"/>
</dbReference>
<evidence type="ECO:0000256" key="7">
    <source>
        <dbReference type="ARBA" id="ARBA00022747"/>
    </source>
</evidence>
<evidence type="ECO:0000256" key="6">
    <source>
        <dbReference type="ARBA" id="ARBA00022691"/>
    </source>
</evidence>
<dbReference type="CDD" id="cd17283">
    <property type="entry name" value="RMtype1_S_Hpy180ORF7835P_TRD2-CR2_like"/>
    <property type="match status" value="1"/>
</dbReference>
<dbReference type="GO" id="GO:0003677">
    <property type="term" value="F:DNA binding"/>
    <property type="evidence" value="ECO:0007669"/>
    <property type="project" value="UniProtKB-KW"/>
</dbReference>
<dbReference type="Pfam" id="PF02384">
    <property type="entry name" value="N6_Mtase"/>
    <property type="match status" value="1"/>
</dbReference>
<organism evidence="12 13">
    <name type="scientific">Candidatus Woesebacteria bacterium GW2011_GWB1_33_22</name>
    <dbReference type="NCBI Taxonomy" id="1618566"/>
    <lineage>
        <taxon>Bacteria</taxon>
        <taxon>Candidatus Woeseibacteriota</taxon>
    </lineage>
</organism>
<dbReference type="CDD" id="cd17278">
    <property type="entry name" value="RMtype1_S_LdeBORF1052P-TRD2-CR2"/>
    <property type="match status" value="1"/>
</dbReference>
<sequence length="852" mass="97429">MLNAETKKIINSARDVLVGKIPDPKAQVEQITFAMFYKFMDEKDNEAVALGGKKQFFTGEFENFSWSKLMDARLGGTERMDLYTQALAKMSQNPHIAQLFRDIYKDAFIPFRSPETLSLFLKEIDQLDYTNTESLGDAFEYLLSVMGSQGDAGQFRTPRHIIDFIVNVVDPQKSDSILDPACGTAGFLISSYKHIVKQHDGKDDPENKETPLTPDEKKDLMKNLMGYDISPDMVRLSKVNLYLHGLPNPTIYEYDTLSSEEKWDENFDVILANPPFMSPKGGIKPHKRFSIQANRAEVLFVDYIIEHLKSNGRAGIIVPEGIIFQSSNAYKELRKTLIEDGLYCVVSLPSGVFNPYAGVKTSVLFFDKEISKRSKHILFVKINSDGFDLGAQRRPNINNDIPLAVEAINKYQKHIKNNGKLSIGGWPEEGENIDTYPNLQFVSKKEILENSDHNLSFERYIIEKVRENNKWPQVSLFELADLQNGFAFKSDDYIKHSNTLNFRMSNIKPDASVDVEYHPKYLPDTYYEKYKDFILKDGDVVIAMTDMAGDPKILGVPTIVLTNNKRFLLNQRVGKFKDIDTQRLFIPYLKYILQSQRVRDYYKSLGGGSAQINISKKDILSIKIPLPPIVIQKEVVEEIEYYQKIIDGAKQVADNWKPNLKIDPNWNEIKIGEICKIERGASPRPIDKFMTKDPKGFNWIKIGDTKNSDKYITQTAYKVTIQGAKKSRKVFIGDFILSNSMSFGRPYIMKIEGYIHDGWLRISEDATKVNKDYLYYILGSKVVIDQFERSATGGVVRNLNSELVKNVKIPLPPLEIQKQIVDRIENEKLLVESNKKIIEIFEEKIKNTISNI</sequence>
<dbReference type="GO" id="GO:0009307">
    <property type="term" value="P:DNA restriction-modification system"/>
    <property type="evidence" value="ECO:0007669"/>
    <property type="project" value="UniProtKB-KW"/>
</dbReference>
<evidence type="ECO:0000256" key="4">
    <source>
        <dbReference type="ARBA" id="ARBA00022603"/>
    </source>
</evidence>
<evidence type="ECO:0000256" key="8">
    <source>
        <dbReference type="ARBA" id="ARBA00023125"/>
    </source>
</evidence>
<keyword evidence="6" id="KW-0949">S-adenosyl-L-methionine</keyword>
<evidence type="ECO:0000313" key="13">
    <source>
        <dbReference type="Proteomes" id="UP000034778"/>
    </source>
</evidence>
<evidence type="ECO:0000259" key="10">
    <source>
        <dbReference type="Pfam" id="PF01420"/>
    </source>
</evidence>
<evidence type="ECO:0000256" key="5">
    <source>
        <dbReference type="ARBA" id="ARBA00022679"/>
    </source>
</evidence>
<dbReference type="GO" id="GO:0009007">
    <property type="term" value="F:site-specific DNA-methyltransferase (adenine-specific) activity"/>
    <property type="evidence" value="ECO:0007669"/>
    <property type="project" value="UniProtKB-EC"/>
</dbReference>
<protein>
    <recommendedName>
        <fullName evidence="3">site-specific DNA-methyltransferase (adenine-specific)</fullName>
        <ecNumber evidence="3">2.1.1.72</ecNumber>
    </recommendedName>
</protein>
<dbReference type="Proteomes" id="UP000034778">
    <property type="component" value="Unassembled WGS sequence"/>
</dbReference>
<evidence type="ECO:0000256" key="3">
    <source>
        <dbReference type="ARBA" id="ARBA00011900"/>
    </source>
</evidence>
<dbReference type="CDD" id="cd02440">
    <property type="entry name" value="AdoMet_MTases"/>
    <property type="match status" value="1"/>
</dbReference>
<keyword evidence="5" id="KW-0808">Transferase</keyword>
<comment type="similarity">
    <text evidence="1">Belongs to the N(4)/N(6)-methyltransferase family.</text>
</comment>
<dbReference type="InterPro" id="IPR000055">
    <property type="entry name" value="Restrct_endonuc_typeI_TRD"/>
</dbReference>
<gene>
    <name evidence="12" type="ORF">UR35_C0017G0007</name>
</gene>
<dbReference type="GO" id="GO:0008170">
    <property type="term" value="F:N-methyltransferase activity"/>
    <property type="evidence" value="ECO:0007669"/>
    <property type="project" value="InterPro"/>
</dbReference>
<keyword evidence="7" id="KW-0680">Restriction system</keyword>
<dbReference type="AlphaFoldDB" id="A0A0G0CJY7"/>
<dbReference type="Pfam" id="PF01420">
    <property type="entry name" value="Methylase_S"/>
    <property type="match status" value="2"/>
</dbReference>
<evidence type="ECO:0000256" key="1">
    <source>
        <dbReference type="ARBA" id="ARBA00006594"/>
    </source>
</evidence>